<feature type="transmembrane region" description="Helical" evidence="1">
    <location>
        <begin position="309"/>
        <end position="331"/>
    </location>
</feature>
<name>A0A7U4QJN6_DESA2</name>
<feature type="transmembrane region" description="Helical" evidence="1">
    <location>
        <begin position="160"/>
        <end position="181"/>
    </location>
</feature>
<feature type="transmembrane region" description="Helical" evidence="1">
    <location>
        <begin position="227"/>
        <end position="260"/>
    </location>
</feature>
<accession>A0A7U4QJN6</accession>
<proteinExistence type="predicted"/>
<sequence length="474" mass="55222">MYDLGIIEHYIYTCSYFGDYSGLLSGGHHFRPVLFIYSLIYKIYSSSIILLISQAFALVLGGIFLEKIIKTNPELKIVSPAFIIILYYLYFALWWIALFDFHVDCWLIPIMFAIFYSLQNHKSIILITGLILSLCFLKEPFILTAAAFGIYLIFKYRRPFLGGILFILCLFLFYLVTVKVIPKFGGMSYLSSWAFGYLGKTPLKMCIYILSHPWVILKEIFTNPLKIIYLIALFAPFFFLCILSPLELIPALPIITISLLSQKVGHYIYSNHHHAAIITPVFVAFIYALPKVYNFCSKFKLSKQTLNTFLLAIALFFHIIFSCSPLSKVFWVKKLGYSWPFYKNAYIPTKRDIKIWQALKTYIPSDPKLKISYQNFLNCGYLSQRKKIFLYPSGIFKADYIILDLKRPYFIKGYEPAISLINFLGEKRTKVIKDALARDSRLIKTHWNVFNKINKTWIKIYAYDGFFIFKKPHS</sequence>
<gene>
    <name evidence="2" type="ORF">HS1_000794</name>
</gene>
<dbReference type="Pfam" id="PF09852">
    <property type="entry name" value="DUF2079"/>
    <property type="match status" value="1"/>
</dbReference>
<evidence type="ECO:0000256" key="1">
    <source>
        <dbReference type="SAM" id="Phobius"/>
    </source>
</evidence>
<evidence type="ECO:0008006" key="4">
    <source>
        <dbReference type="Google" id="ProtNLM"/>
    </source>
</evidence>
<protein>
    <recommendedName>
        <fullName evidence="4">DUF2079 domain-containing protein</fullName>
    </recommendedName>
</protein>
<keyword evidence="1" id="KW-0472">Membrane</keyword>
<feature type="transmembrane region" description="Helical" evidence="1">
    <location>
        <begin position="130"/>
        <end position="154"/>
    </location>
</feature>
<keyword evidence="3" id="KW-1185">Reference proteome</keyword>
<evidence type="ECO:0000313" key="2">
    <source>
        <dbReference type="EMBL" id="AMM40598.1"/>
    </source>
</evidence>
<organism evidence="2 3">
    <name type="scientific">Desulfofervidus auxilii</name>
    <dbReference type="NCBI Taxonomy" id="1621989"/>
    <lineage>
        <taxon>Bacteria</taxon>
        <taxon>Pseudomonadati</taxon>
        <taxon>Thermodesulfobacteriota</taxon>
        <taxon>Candidatus Desulfofervidia</taxon>
        <taxon>Candidatus Desulfofervidales</taxon>
        <taxon>Candidatus Desulfofervidaceae</taxon>
        <taxon>Candidatus Desulfofervidus</taxon>
    </lineage>
</organism>
<feature type="transmembrane region" description="Helical" evidence="1">
    <location>
        <begin position="77"/>
        <end position="95"/>
    </location>
</feature>
<dbReference type="KEGG" id="daw:HS1_000794"/>
<feature type="transmembrane region" description="Helical" evidence="1">
    <location>
        <begin position="272"/>
        <end position="289"/>
    </location>
</feature>
<keyword evidence="1" id="KW-0812">Transmembrane</keyword>
<dbReference type="Proteomes" id="UP000070560">
    <property type="component" value="Chromosome"/>
</dbReference>
<feature type="transmembrane region" description="Helical" evidence="1">
    <location>
        <begin position="193"/>
        <end position="215"/>
    </location>
</feature>
<dbReference type="EMBL" id="CP013015">
    <property type="protein sequence ID" value="AMM40598.1"/>
    <property type="molecule type" value="Genomic_DNA"/>
</dbReference>
<reference evidence="2 3" key="1">
    <citation type="submission" date="2015-10" db="EMBL/GenBank/DDBJ databases">
        <title>Candidatus Desulfofervidus auxilii, a hydrogenotrophic sulfate-reducing bacterium involved in the thermophilic anaerobic oxidation of methane.</title>
        <authorList>
            <person name="Krukenberg V."/>
            <person name="Richter M."/>
            <person name="Wegener G."/>
        </authorList>
    </citation>
    <scope>NUCLEOTIDE SEQUENCE [LARGE SCALE GENOMIC DNA]</scope>
    <source>
        <strain evidence="2 3">HS1</strain>
    </source>
</reference>
<dbReference type="AlphaFoldDB" id="A0A7U4QJN6"/>
<dbReference type="InterPro" id="IPR018650">
    <property type="entry name" value="STSV1_Orf64"/>
</dbReference>
<keyword evidence="1" id="KW-1133">Transmembrane helix</keyword>
<feature type="transmembrane region" description="Helical" evidence="1">
    <location>
        <begin position="43"/>
        <end position="65"/>
    </location>
</feature>
<evidence type="ECO:0000313" key="3">
    <source>
        <dbReference type="Proteomes" id="UP000070560"/>
    </source>
</evidence>